<dbReference type="RefSeq" id="XP_010250962.1">
    <property type="nucleotide sequence ID" value="XM_010252660.2"/>
</dbReference>
<dbReference type="OMA" id="FRRAQME"/>
<dbReference type="InterPro" id="IPR018552">
    <property type="entry name" value="CENP-X"/>
</dbReference>
<dbReference type="RefSeq" id="XP_010250961.1">
    <property type="nucleotide sequence ID" value="XM_010252659.2"/>
</dbReference>
<dbReference type="GO" id="GO:0000712">
    <property type="term" value="P:resolution of meiotic recombination intermediates"/>
    <property type="evidence" value="ECO:0000318"/>
    <property type="project" value="GO_Central"/>
</dbReference>
<reference evidence="9 10" key="1">
    <citation type="submission" date="2025-04" db="UniProtKB">
        <authorList>
            <consortium name="RefSeq"/>
        </authorList>
    </citation>
    <scope>IDENTIFICATION</scope>
</reference>
<evidence type="ECO:0000313" key="10">
    <source>
        <dbReference type="RefSeq" id="XP_010250961.1"/>
    </source>
</evidence>
<dbReference type="GO" id="GO:0031297">
    <property type="term" value="P:replication fork processing"/>
    <property type="evidence" value="ECO:0000318"/>
    <property type="project" value="GO_Central"/>
</dbReference>
<dbReference type="STRING" id="4432.A0A1U7ZDT2"/>
<sequence length="102" mass="11458">MENTFDPDLMHAIFKLVWKRRSLEREKKEGTDNLEGELGAGPSKKSRPTTANANALKLSCELVRVFITEAVQRAATIAEAEGVNKIEPTHLERILPQLLLDF</sequence>
<dbReference type="PANTHER" id="PTHR28680">
    <property type="entry name" value="CENTROMERE PROTEIN X"/>
    <property type="match status" value="1"/>
</dbReference>
<evidence type="ECO:0000256" key="3">
    <source>
        <dbReference type="ARBA" id="ARBA00022763"/>
    </source>
</evidence>
<evidence type="ECO:0000256" key="5">
    <source>
        <dbReference type="ARBA" id="ARBA00023204"/>
    </source>
</evidence>
<protein>
    <submittedName>
        <fullName evidence="9 10">Centromere protein X isoform X1</fullName>
    </submittedName>
</protein>
<keyword evidence="4" id="KW-0238">DNA-binding</keyword>
<comment type="subcellular location">
    <subcellularLocation>
        <location evidence="1">Nucleus</location>
    </subcellularLocation>
</comment>
<keyword evidence="5" id="KW-0234">DNA repair</keyword>
<accession>A0A1U7ZDT2</accession>
<dbReference type="GO" id="GO:0003677">
    <property type="term" value="F:DNA binding"/>
    <property type="evidence" value="ECO:0007669"/>
    <property type="project" value="UniProtKB-KW"/>
</dbReference>
<evidence type="ECO:0000256" key="2">
    <source>
        <dbReference type="ARBA" id="ARBA00009359"/>
    </source>
</evidence>
<evidence type="ECO:0000256" key="6">
    <source>
        <dbReference type="ARBA" id="ARBA00023242"/>
    </source>
</evidence>
<dbReference type="Proteomes" id="UP000189703">
    <property type="component" value="Unplaced"/>
</dbReference>
<evidence type="ECO:0000313" key="8">
    <source>
        <dbReference type="Proteomes" id="UP000189703"/>
    </source>
</evidence>
<evidence type="ECO:0000313" key="9">
    <source>
        <dbReference type="RefSeq" id="XP_010250960.1"/>
    </source>
</evidence>
<comment type="similarity">
    <text evidence="2">Belongs to the CENP-X/MHF2 family.</text>
</comment>
<dbReference type="GO" id="GO:0051382">
    <property type="term" value="P:kinetochore assembly"/>
    <property type="evidence" value="ECO:0007669"/>
    <property type="project" value="InterPro"/>
</dbReference>
<name>A0A1U7ZDT2_NELNU</name>
<keyword evidence="8" id="KW-1185">Reference proteome</keyword>
<evidence type="ECO:0000256" key="7">
    <source>
        <dbReference type="SAM" id="MobiDB-lite"/>
    </source>
</evidence>
<organism evidence="8 11">
    <name type="scientific">Nelumbo nucifera</name>
    <name type="common">Sacred lotus</name>
    <dbReference type="NCBI Taxonomy" id="4432"/>
    <lineage>
        <taxon>Eukaryota</taxon>
        <taxon>Viridiplantae</taxon>
        <taxon>Streptophyta</taxon>
        <taxon>Embryophyta</taxon>
        <taxon>Tracheophyta</taxon>
        <taxon>Spermatophyta</taxon>
        <taxon>Magnoliopsida</taxon>
        <taxon>Proteales</taxon>
        <taxon>Nelumbonaceae</taxon>
        <taxon>Nelumbo</taxon>
    </lineage>
</organism>
<dbReference type="Pfam" id="PF09415">
    <property type="entry name" value="CENP-X"/>
    <property type="match status" value="1"/>
</dbReference>
<dbReference type="RefSeq" id="XP_010250960.1">
    <property type="nucleotide sequence ID" value="XM_010252658.2"/>
</dbReference>
<evidence type="ECO:0000256" key="4">
    <source>
        <dbReference type="ARBA" id="ARBA00023125"/>
    </source>
</evidence>
<dbReference type="GO" id="GO:0071821">
    <property type="term" value="C:FANCM-MHF complex"/>
    <property type="evidence" value="ECO:0000318"/>
    <property type="project" value="GO_Central"/>
</dbReference>
<dbReference type="eggNOG" id="ENOG502S5FD">
    <property type="taxonomic scope" value="Eukaryota"/>
</dbReference>
<dbReference type="GeneID" id="104593026"/>
<dbReference type="OrthoDB" id="2500381at2759"/>
<dbReference type="PANTHER" id="PTHR28680:SF1">
    <property type="entry name" value="CENTROMERE PROTEIN X"/>
    <property type="match status" value="1"/>
</dbReference>
<dbReference type="KEGG" id="nnu:104593026"/>
<proteinExistence type="inferred from homology"/>
<dbReference type="AlphaFoldDB" id="A0A1U7ZDT2"/>
<evidence type="ECO:0000256" key="1">
    <source>
        <dbReference type="ARBA" id="ARBA00004123"/>
    </source>
</evidence>
<feature type="region of interest" description="Disordered" evidence="7">
    <location>
        <begin position="26"/>
        <end position="51"/>
    </location>
</feature>
<keyword evidence="3" id="KW-0227">DNA damage</keyword>
<gene>
    <name evidence="9 10 11" type="primary">LOC104593026</name>
</gene>
<dbReference type="CDD" id="cd22921">
    <property type="entry name" value="HFD_CENP-X"/>
    <property type="match status" value="1"/>
</dbReference>
<dbReference type="Gene3D" id="6.10.130.30">
    <property type="match status" value="1"/>
</dbReference>
<evidence type="ECO:0000313" key="11">
    <source>
        <dbReference type="RefSeq" id="XP_010250962.1"/>
    </source>
</evidence>
<dbReference type="GO" id="GO:0006281">
    <property type="term" value="P:DNA repair"/>
    <property type="evidence" value="ECO:0007669"/>
    <property type="project" value="UniProtKB-KW"/>
</dbReference>
<keyword evidence="6" id="KW-0539">Nucleus</keyword>